<dbReference type="EMBL" id="UINC01066963">
    <property type="protein sequence ID" value="SVB98174.1"/>
    <property type="molecule type" value="Genomic_DNA"/>
</dbReference>
<accession>A0A382IEN8</accession>
<dbReference type="PROSITE" id="PS51464">
    <property type="entry name" value="SIS"/>
    <property type="match status" value="2"/>
</dbReference>
<dbReference type="FunFam" id="3.40.50.10490:FF:000001">
    <property type="entry name" value="Glutamine--fructose-6-phosphate aminotransferase [isomerizing]"/>
    <property type="match status" value="1"/>
</dbReference>
<dbReference type="GO" id="GO:0006047">
    <property type="term" value="P:UDP-N-acetylglucosamine metabolic process"/>
    <property type="evidence" value="ECO:0007669"/>
    <property type="project" value="TreeGrafter"/>
</dbReference>
<dbReference type="GO" id="GO:0097367">
    <property type="term" value="F:carbohydrate derivative binding"/>
    <property type="evidence" value="ECO:0007669"/>
    <property type="project" value="InterPro"/>
</dbReference>
<sequence length="418" mass="46225">ASDLPAITPYTNNVAYIEPGEIASINPVSASFYSIDGKSISKKFVITPRNQIDSGKGRYRHYMLKEINQQPESIMQTLSGRVSFNDLTIDLPELSNFNADKINRVVLIGMGTSLHAAMVARHWIESFAKITTEIDNSSEFRYRDPLVDDKTLIVSICQSGETADTLAAMELARNKGAQQITLCNYENTQSTRIADYSMQIKAGPEIAVAASKTFTCSLALLYLLAIELGIKLNRLTPKEIQNKISELSKLPDMMGQILYDSNQYNELAKNLSHYHNFLFLGRGINHPIAMEGALKLKEISYIHAEGYPAGEMKHGPISLIDENMPVVAIAPNSDLYEKMESNINECKARGAPILSVVTEGNDTISNISDHCIYLPQSSHELSPILTSLPLQLLSYHIAVTRGCDVDQPRNLAKSVTVE</sequence>
<dbReference type="InterPro" id="IPR035466">
    <property type="entry name" value="GlmS/AgaS_SIS"/>
</dbReference>
<dbReference type="PANTHER" id="PTHR10937">
    <property type="entry name" value="GLUCOSAMINE--FRUCTOSE-6-PHOSPHATE AMINOTRANSFERASE, ISOMERIZING"/>
    <property type="match status" value="1"/>
</dbReference>
<dbReference type="InterPro" id="IPR001347">
    <property type="entry name" value="SIS_dom"/>
</dbReference>
<gene>
    <name evidence="3" type="ORF">METZ01_LOCUS251028</name>
</gene>
<protein>
    <recommendedName>
        <fullName evidence="2">SIS domain-containing protein</fullName>
    </recommendedName>
</protein>
<dbReference type="CDD" id="cd05008">
    <property type="entry name" value="SIS_GlmS_GlmD_1"/>
    <property type="match status" value="1"/>
</dbReference>
<dbReference type="GO" id="GO:0005829">
    <property type="term" value="C:cytosol"/>
    <property type="evidence" value="ECO:0007669"/>
    <property type="project" value="TreeGrafter"/>
</dbReference>
<evidence type="ECO:0000256" key="1">
    <source>
        <dbReference type="ARBA" id="ARBA00022737"/>
    </source>
</evidence>
<organism evidence="3">
    <name type="scientific">marine metagenome</name>
    <dbReference type="NCBI Taxonomy" id="408172"/>
    <lineage>
        <taxon>unclassified sequences</taxon>
        <taxon>metagenomes</taxon>
        <taxon>ecological metagenomes</taxon>
    </lineage>
</organism>
<proteinExistence type="predicted"/>
<dbReference type="PANTHER" id="PTHR10937:SF0">
    <property type="entry name" value="GLUTAMINE--FRUCTOSE-6-PHOSPHATE TRANSAMINASE (ISOMERIZING)"/>
    <property type="match status" value="1"/>
</dbReference>
<dbReference type="InterPro" id="IPR046348">
    <property type="entry name" value="SIS_dom_sf"/>
</dbReference>
<dbReference type="InterPro" id="IPR005855">
    <property type="entry name" value="GFAT"/>
</dbReference>
<dbReference type="AlphaFoldDB" id="A0A382IEN8"/>
<dbReference type="Gene3D" id="3.40.50.10490">
    <property type="entry name" value="Glucose-6-phosphate isomerase like protein, domain 1"/>
    <property type="match status" value="2"/>
</dbReference>
<dbReference type="GO" id="GO:0006487">
    <property type="term" value="P:protein N-linked glycosylation"/>
    <property type="evidence" value="ECO:0007669"/>
    <property type="project" value="TreeGrafter"/>
</dbReference>
<evidence type="ECO:0000259" key="2">
    <source>
        <dbReference type="PROSITE" id="PS51464"/>
    </source>
</evidence>
<dbReference type="SUPFAM" id="SSF53697">
    <property type="entry name" value="SIS domain"/>
    <property type="match status" value="1"/>
</dbReference>
<evidence type="ECO:0000313" key="3">
    <source>
        <dbReference type="EMBL" id="SVB98174.1"/>
    </source>
</evidence>
<keyword evidence="1" id="KW-0677">Repeat</keyword>
<feature type="non-terminal residue" evidence="3">
    <location>
        <position position="1"/>
    </location>
</feature>
<dbReference type="Pfam" id="PF01380">
    <property type="entry name" value="SIS"/>
    <property type="match status" value="2"/>
</dbReference>
<dbReference type="NCBIfam" id="TIGR01135">
    <property type="entry name" value="glmS"/>
    <property type="match status" value="1"/>
</dbReference>
<dbReference type="GO" id="GO:0006002">
    <property type="term" value="P:fructose 6-phosphate metabolic process"/>
    <property type="evidence" value="ECO:0007669"/>
    <property type="project" value="TreeGrafter"/>
</dbReference>
<dbReference type="InterPro" id="IPR035490">
    <property type="entry name" value="GlmS/FrlB_SIS"/>
</dbReference>
<dbReference type="NCBIfam" id="NF001484">
    <property type="entry name" value="PRK00331.1"/>
    <property type="match status" value="1"/>
</dbReference>
<name>A0A382IEN8_9ZZZZ</name>
<dbReference type="CDD" id="cd05009">
    <property type="entry name" value="SIS_GlmS_GlmD_2"/>
    <property type="match status" value="1"/>
</dbReference>
<feature type="domain" description="SIS" evidence="2">
    <location>
        <begin position="267"/>
        <end position="408"/>
    </location>
</feature>
<reference evidence="3" key="1">
    <citation type="submission" date="2018-05" db="EMBL/GenBank/DDBJ databases">
        <authorList>
            <person name="Lanie J.A."/>
            <person name="Ng W.-L."/>
            <person name="Kazmierczak K.M."/>
            <person name="Andrzejewski T.M."/>
            <person name="Davidsen T.M."/>
            <person name="Wayne K.J."/>
            <person name="Tettelin H."/>
            <person name="Glass J.I."/>
            <person name="Rusch D."/>
            <person name="Podicherti R."/>
            <person name="Tsui H.-C.T."/>
            <person name="Winkler M.E."/>
        </authorList>
    </citation>
    <scope>NUCLEOTIDE SEQUENCE</scope>
</reference>
<dbReference type="GO" id="GO:0004360">
    <property type="term" value="F:glutamine-fructose-6-phosphate transaminase (isomerizing) activity"/>
    <property type="evidence" value="ECO:0007669"/>
    <property type="project" value="InterPro"/>
</dbReference>
<feature type="domain" description="SIS" evidence="2">
    <location>
        <begin position="94"/>
        <end position="234"/>
    </location>
</feature>